<dbReference type="Pfam" id="PF00106">
    <property type="entry name" value="adh_short"/>
    <property type="match status" value="1"/>
</dbReference>
<keyword evidence="7" id="KW-1185">Reference proteome</keyword>
<dbReference type="EMBL" id="VCQV01000011">
    <property type="protein sequence ID" value="TWP36502.1"/>
    <property type="molecule type" value="Genomic_DNA"/>
</dbReference>
<dbReference type="InterPro" id="IPR057326">
    <property type="entry name" value="KR_dom"/>
</dbReference>
<gene>
    <name evidence="6" type="ORF">FGL98_09820</name>
</gene>
<reference evidence="6 7" key="2">
    <citation type="submission" date="2019-08" db="EMBL/GenBank/DDBJ databases">
        <title>Jejuicoccus antrihumi gen. nov., sp. nov., a new member of the family Dermacoccaceae isolated from a cave.</title>
        <authorList>
            <person name="Schumann P."/>
            <person name="Kim I.S."/>
        </authorList>
    </citation>
    <scope>NUCLEOTIDE SEQUENCE [LARGE SCALE GENOMIC DNA]</scope>
    <source>
        <strain evidence="6 7">C5-26</strain>
    </source>
</reference>
<evidence type="ECO:0000256" key="4">
    <source>
        <dbReference type="RuleBase" id="RU000363"/>
    </source>
</evidence>
<keyword evidence="2" id="KW-0521">NADP</keyword>
<proteinExistence type="inferred from homology"/>
<comment type="similarity">
    <text evidence="1 4">Belongs to the short-chain dehydrogenases/reductases (SDR) family.</text>
</comment>
<dbReference type="PANTHER" id="PTHR43391:SF14">
    <property type="entry name" value="DEHYDROGENASE_REDUCTASE SDR FAMILY PROTEIN 7-LIKE"/>
    <property type="match status" value="1"/>
</dbReference>
<dbReference type="SUPFAM" id="SSF51735">
    <property type="entry name" value="NAD(P)-binding Rossmann-fold domains"/>
    <property type="match status" value="1"/>
</dbReference>
<organism evidence="6 7">
    <name type="scientific">Leekyejoonella antrihumi</name>
    <dbReference type="NCBI Taxonomy" id="1660198"/>
    <lineage>
        <taxon>Bacteria</taxon>
        <taxon>Bacillati</taxon>
        <taxon>Actinomycetota</taxon>
        <taxon>Actinomycetes</taxon>
        <taxon>Micrococcales</taxon>
        <taxon>Dermacoccaceae</taxon>
        <taxon>Leekyejoonella</taxon>
    </lineage>
</organism>
<sequence length="262" mass="27702">MQSQDSVLVTGAAAGIGRAIATRFARAGYRVAAFDVDLAGLESLRAAVPEDRLLIGELDVRDAAAWQEAVDRVAAANGGELRVLVNNAGVLEAGAFAQIPLTKQRRVLEVNAIGTLNGCHTAYPLLKATPGAHVLNLCSSSAIYGQAELATYSASKFAVRGLTEALDLEWASDDITVQALWPLFVNTGMVKDVDIASTRALGVHLTPEQVAEVALEAVSSHGRRPFGSVHRGVGLPSRVFMAAASISPSWANRFTNKMIGRR</sequence>
<dbReference type="PANTHER" id="PTHR43391">
    <property type="entry name" value="RETINOL DEHYDROGENASE-RELATED"/>
    <property type="match status" value="1"/>
</dbReference>
<dbReference type="PRINTS" id="PR00080">
    <property type="entry name" value="SDRFAMILY"/>
</dbReference>
<dbReference type="PRINTS" id="PR00081">
    <property type="entry name" value="GDHRDH"/>
</dbReference>
<evidence type="ECO:0000259" key="5">
    <source>
        <dbReference type="SMART" id="SM00822"/>
    </source>
</evidence>
<dbReference type="InterPro" id="IPR036291">
    <property type="entry name" value="NAD(P)-bd_dom_sf"/>
</dbReference>
<name>A0A563E2S9_9MICO</name>
<dbReference type="SMART" id="SM00822">
    <property type="entry name" value="PKS_KR"/>
    <property type="match status" value="1"/>
</dbReference>
<evidence type="ECO:0000313" key="7">
    <source>
        <dbReference type="Proteomes" id="UP000320244"/>
    </source>
</evidence>
<dbReference type="InterPro" id="IPR002347">
    <property type="entry name" value="SDR_fam"/>
</dbReference>
<evidence type="ECO:0000313" key="6">
    <source>
        <dbReference type="EMBL" id="TWP36502.1"/>
    </source>
</evidence>
<evidence type="ECO:0000256" key="3">
    <source>
        <dbReference type="ARBA" id="ARBA00023002"/>
    </source>
</evidence>
<dbReference type="NCBIfam" id="NF006123">
    <property type="entry name" value="PRK08267.1"/>
    <property type="match status" value="1"/>
</dbReference>
<keyword evidence="3" id="KW-0560">Oxidoreductase</keyword>
<dbReference type="AlphaFoldDB" id="A0A563E2S9"/>
<dbReference type="OrthoDB" id="4523082at2"/>
<dbReference type="Gene3D" id="3.40.50.720">
    <property type="entry name" value="NAD(P)-binding Rossmann-like Domain"/>
    <property type="match status" value="1"/>
</dbReference>
<comment type="caution">
    <text evidence="6">The sequence shown here is derived from an EMBL/GenBank/DDBJ whole genome shotgun (WGS) entry which is preliminary data.</text>
</comment>
<reference evidence="6 7" key="1">
    <citation type="submission" date="2019-05" db="EMBL/GenBank/DDBJ databases">
        <authorList>
            <person name="Lee S.D."/>
        </authorList>
    </citation>
    <scope>NUCLEOTIDE SEQUENCE [LARGE SCALE GENOMIC DNA]</scope>
    <source>
        <strain evidence="6 7">C5-26</strain>
    </source>
</reference>
<dbReference type="GO" id="GO:0016491">
    <property type="term" value="F:oxidoreductase activity"/>
    <property type="evidence" value="ECO:0007669"/>
    <property type="project" value="UniProtKB-KW"/>
</dbReference>
<feature type="domain" description="Ketoreductase" evidence="5">
    <location>
        <begin position="5"/>
        <end position="193"/>
    </location>
</feature>
<dbReference type="RefSeq" id="WP_146316585.1">
    <property type="nucleotide sequence ID" value="NZ_VCQV01000011.1"/>
</dbReference>
<protein>
    <submittedName>
        <fullName evidence="6">SDR family oxidoreductase</fullName>
    </submittedName>
</protein>
<dbReference type="Proteomes" id="UP000320244">
    <property type="component" value="Unassembled WGS sequence"/>
</dbReference>
<accession>A0A563E2S9</accession>
<evidence type="ECO:0000256" key="1">
    <source>
        <dbReference type="ARBA" id="ARBA00006484"/>
    </source>
</evidence>
<evidence type="ECO:0000256" key="2">
    <source>
        <dbReference type="ARBA" id="ARBA00022857"/>
    </source>
</evidence>